<accession>A0A1R1EK88</accession>
<dbReference type="PROSITE" id="PS00041">
    <property type="entry name" value="HTH_ARAC_FAMILY_1"/>
    <property type="match status" value="1"/>
</dbReference>
<feature type="domain" description="HTH araC/xylS-type" evidence="5">
    <location>
        <begin position="663"/>
        <end position="762"/>
    </location>
</feature>
<dbReference type="InterPro" id="IPR009057">
    <property type="entry name" value="Homeodomain-like_sf"/>
</dbReference>
<dbReference type="RefSeq" id="WP_076173057.1">
    <property type="nucleotide sequence ID" value="NZ_MRTP01000007.1"/>
</dbReference>
<evidence type="ECO:0000256" key="2">
    <source>
        <dbReference type="ARBA" id="ARBA00023125"/>
    </source>
</evidence>
<dbReference type="PANTHER" id="PTHR43280:SF2">
    <property type="entry name" value="HTH-TYPE TRANSCRIPTIONAL REGULATOR EXSA"/>
    <property type="match status" value="1"/>
</dbReference>
<evidence type="ECO:0000256" key="3">
    <source>
        <dbReference type="ARBA" id="ARBA00023163"/>
    </source>
</evidence>
<dbReference type="CDD" id="cd18774">
    <property type="entry name" value="PDC2_HK_sensor"/>
    <property type="match status" value="1"/>
</dbReference>
<evidence type="ECO:0000259" key="5">
    <source>
        <dbReference type="PROSITE" id="PS01124"/>
    </source>
</evidence>
<dbReference type="GO" id="GO:0003700">
    <property type="term" value="F:DNA-binding transcription factor activity"/>
    <property type="evidence" value="ECO:0007669"/>
    <property type="project" value="InterPro"/>
</dbReference>
<dbReference type="PROSITE" id="PS01124">
    <property type="entry name" value="HTH_ARAC_FAMILY_2"/>
    <property type="match status" value="1"/>
</dbReference>
<gene>
    <name evidence="6" type="ORF">BK138_22580</name>
</gene>
<sequence>MRWANGWKIQYIFVRFMIPYFLFMLFTLLAGALFYRQTYDVVKKEVTHSNLQMLDQVKETVDSRFNEINRISLQLQSDPAVQSFQQVKEPFRDTTAYKVYRTQKSLYSYNAANGFILNYYLIFKNSDLALSPDSTYELPSFYRYMFSEPSKDYTTWRNDLLGHFRNREIMSSGSTVYQGKTTDLLTYVQSLGYPGHIQGALMILVDNQRLQSLLRGIDISDGGWVSIVDEKGRLVTSLSSGGMVTRQSLPPGAKSGVIEASAATGGMMMTYTTSSYNGWSYVVAQPPHVVLSKVLAIKHTTVTILLAFLIFGLILAYLFATRSGRPIVNITSALTSRLNGGELKRPKDMYGYIQHSLARLIDNNDELQQEIERQAPLLRESFFGRLLQGEYLMAEHVKSLLKHQNADIQGSGCAVGIVQFHRGGHRFQEEELRELDIERVLIQDMLGRTLKGCPFTYPVAEDKIAVLFVNGQGDPGAFRKTVERELQQLTLEISRHGLQAGFAMGGYRTSLLEVPESFEEARQALTRVQEAGPSQSVWFEDLAHDHRGFYFPAESENRLMNYIKAGETEEVRKLLASLYRENFEERHLPLAMQQLFVLDLVGCLVKVQDQLMVKEQADMRQLLQQLGTANHPKQAFDNATERFAEISDGIDQRKKSRNVQLIRDTVDYIHHQYGQADLSLDAAADHLNISKGYLSQFFKEQTGVNFSEYVENLRMDKAKQLLSETRLPIRDIAQQVGYHASSTFCRAFKRGSGISATAYRDIAHKKPASPLHRQDA</sequence>
<dbReference type="STRING" id="297318.BK138_22580"/>
<evidence type="ECO:0000256" key="1">
    <source>
        <dbReference type="ARBA" id="ARBA00023015"/>
    </source>
</evidence>
<keyword evidence="4" id="KW-0472">Membrane</keyword>
<keyword evidence="4" id="KW-1133">Transmembrane helix</keyword>
<dbReference type="SMART" id="SM00342">
    <property type="entry name" value="HTH_ARAC"/>
    <property type="match status" value="1"/>
</dbReference>
<evidence type="ECO:0000256" key="4">
    <source>
        <dbReference type="SAM" id="Phobius"/>
    </source>
</evidence>
<keyword evidence="2" id="KW-0238">DNA-binding</keyword>
<dbReference type="EMBL" id="MRTP01000007">
    <property type="protein sequence ID" value="OMF52235.1"/>
    <property type="molecule type" value="Genomic_DNA"/>
</dbReference>
<protein>
    <recommendedName>
        <fullName evidence="5">HTH araC/xylS-type domain-containing protein</fullName>
    </recommendedName>
</protein>
<dbReference type="GO" id="GO:0043565">
    <property type="term" value="F:sequence-specific DNA binding"/>
    <property type="evidence" value="ECO:0007669"/>
    <property type="project" value="InterPro"/>
</dbReference>
<name>A0A1R1EK88_9BACL</name>
<dbReference type="Proteomes" id="UP000187172">
    <property type="component" value="Unassembled WGS sequence"/>
</dbReference>
<organism evidence="6 7">
    <name type="scientific">Paenibacillus rhizosphaerae</name>
    <dbReference type="NCBI Taxonomy" id="297318"/>
    <lineage>
        <taxon>Bacteria</taxon>
        <taxon>Bacillati</taxon>
        <taxon>Bacillota</taxon>
        <taxon>Bacilli</taxon>
        <taxon>Bacillales</taxon>
        <taxon>Paenibacillaceae</taxon>
        <taxon>Paenibacillus</taxon>
    </lineage>
</organism>
<feature type="transmembrane region" description="Helical" evidence="4">
    <location>
        <begin position="302"/>
        <end position="320"/>
    </location>
</feature>
<evidence type="ECO:0000313" key="7">
    <source>
        <dbReference type="Proteomes" id="UP000187172"/>
    </source>
</evidence>
<keyword evidence="4" id="KW-0812">Transmembrane</keyword>
<reference evidence="6 7" key="1">
    <citation type="submission" date="2016-11" db="EMBL/GenBank/DDBJ databases">
        <title>Paenibacillus species isolates.</title>
        <authorList>
            <person name="Beno S.M."/>
        </authorList>
    </citation>
    <scope>NUCLEOTIDE SEQUENCE [LARGE SCALE GENOMIC DNA]</scope>
    <source>
        <strain evidence="6 7">FSL R5-0378</strain>
    </source>
</reference>
<keyword evidence="1" id="KW-0805">Transcription regulation</keyword>
<dbReference type="Gene3D" id="1.10.10.60">
    <property type="entry name" value="Homeodomain-like"/>
    <property type="match status" value="2"/>
</dbReference>
<comment type="caution">
    <text evidence="6">The sequence shown here is derived from an EMBL/GenBank/DDBJ whole genome shotgun (WGS) entry which is preliminary data.</text>
</comment>
<dbReference type="SUPFAM" id="SSF46689">
    <property type="entry name" value="Homeodomain-like"/>
    <property type="match status" value="2"/>
</dbReference>
<keyword evidence="3" id="KW-0804">Transcription</keyword>
<dbReference type="InterPro" id="IPR018060">
    <property type="entry name" value="HTH_AraC"/>
</dbReference>
<evidence type="ECO:0000313" key="6">
    <source>
        <dbReference type="EMBL" id="OMF52235.1"/>
    </source>
</evidence>
<dbReference type="InterPro" id="IPR018062">
    <property type="entry name" value="HTH_AraC-typ_CS"/>
</dbReference>
<keyword evidence="7" id="KW-1185">Reference proteome</keyword>
<proteinExistence type="predicted"/>
<dbReference type="PANTHER" id="PTHR43280">
    <property type="entry name" value="ARAC-FAMILY TRANSCRIPTIONAL REGULATOR"/>
    <property type="match status" value="1"/>
</dbReference>
<dbReference type="AlphaFoldDB" id="A0A1R1EK88"/>
<feature type="transmembrane region" description="Helical" evidence="4">
    <location>
        <begin position="12"/>
        <end position="35"/>
    </location>
</feature>
<dbReference type="Pfam" id="PF12833">
    <property type="entry name" value="HTH_18"/>
    <property type="match status" value="1"/>
</dbReference>